<feature type="chain" id="PRO_5025633571" description="Osmotin, thaumatin-like protein" evidence="1">
    <location>
        <begin position="20"/>
        <end position="287"/>
    </location>
</feature>
<dbReference type="Proteomes" id="UP000799440">
    <property type="component" value="Unassembled WGS sequence"/>
</dbReference>
<gene>
    <name evidence="2" type="ORF">M011DRAFT_478337</name>
</gene>
<dbReference type="AlphaFoldDB" id="A0A6A6VB38"/>
<evidence type="ECO:0000313" key="3">
    <source>
        <dbReference type="Proteomes" id="UP000799440"/>
    </source>
</evidence>
<dbReference type="OrthoDB" id="5144514at2759"/>
<keyword evidence="1" id="KW-0732">Signal</keyword>
<protein>
    <recommendedName>
        <fullName evidence="4">Osmotin, thaumatin-like protein</fullName>
    </recommendedName>
</protein>
<evidence type="ECO:0008006" key="4">
    <source>
        <dbReference type="Google" id="ProtNLM"/>
    </source>
</evidence>
<reference evidence="2" key="1">
    <citation type="journal article" date="2020" name="Stud. Mycol.">
        <title>101 Dothideomycetes genomes: a test case for predicting lifestyles and emergence of pathogens.</title>
        <authorList>
            <person name="Haridas S."/>
            <person name="Albert R."/>
            <person name="Binder M."/>
            <person name="Bloem J."/>
            <person name="Labutti K."/>
            <person name="Salamov A."/>
            <person name="Andreopoulos B."/>
            <person name="Baker S."/>
            <person name="Barry K."/>
            <person name="Bills G."/>
            <person name="Bluhm B."/>
            <person name="Cannon C."/>
            <person name="Castanera R."/>
            <person name="Culley D."/>
            <person name="Daum C."/>
            <person name="Ezra D."/>
            <person name="Gonzalez J."/>
            <person name="Henrissat B."/>
            <person name="Kuo A."/>
            <person name="Liang C."/>
            <person name="Lipzen A."/>
            <person name="Lutzoni F."/>
            <person name="Magnuson J."/>
            <person name="Mondo S."/>
            <person name="Nolan M."/>
            <person name="Ohm R."/>
            <person name="Pangilinan J."/>
            <person name="Park H.-J."/>
            <person name="Ramirez L."/>
            <person name="Alfaro M."/>
            <person name="Sun H."/>
            <person name="Tritt A."/>
            <person name="Yoshinaga Y."/>
            <person name="Zwiers L.-H."/>
            <person name="Turgeon B."/>
            <person name="Goodwin S."/>
            <person name="Spatafora J."/>
            <person name="Crous P."/>
            <person name="Grigoriev I."/>
        </authorList>
    </citation>
    <scope>NUCLEOTIDE SEQUENCE</scope>
    <source>
        <strain evidence="2">CBS 119925</strain>
    </source>
</reference>
<sequence>MRFSAIASAAALAPALASAAYTADLKNNLGKARVHNRCPYPVYLWSVHKGDGCDQAEMTTLKTGESYEETYRDDRDAIGVSIKISKDKRCKGDTTNDPRGDYQDITQLEYHINHAHKDFHFNFLDVSFVDCLNESCPGRDKFFLKSGNNGDPRLATAGIDKAVCPQLRCSSKEECATMAYILPDDVQTKSCEPAADMDFYMCVDNAEDQAPEEQPEAPEEEESAPTPIVAEIKAASAPEITAAPVEQPKHNPKIKTEVVYVTKYEYVNAKRHAHNHARAHGHRKFRA</sequence>
<name>A0A6A6VB38_9PLEO</name>
<keyword evidence="3" id="KW-1185">Reference proteome</keyword>
<dbReference type="InterPro" id="IPR006771">
    <property type="entry name" value="CetA-like"/>
</dbReference>
<organism evidence="2 3">
    <name type="scientific">Sporormia fimetaria CBS 119925</name>
    <dbReference type="NCBI Taxonomy" id="1340428"/>
    <lineage>
        <taxon>Eukaryota</taxon>
        <taxon>Fungi</taxon>
        <taxon>Dikarya</taxon>
        <taxon>Ascomycota</taxon>
        <taxon>Pezizomycotina</taxon>
        <taxon>Dothideomycetes</taxon>
        <taxon>Pleosporomycetidae</taxon>
        <taxon>Pleosporales</taxon>
        <taxon>Sporormiaceae</taxon>
        <taxon>Sporormia</taxon>
    </lineage>
</organism>
<evidence type="ECO:0000313" key="2">
    <source>
        <dbReference type="EMBL" id="KAF2746357.1"/>
    </source>
</evidence>
<feature type="signal peptide" evidence="1">
    <location>
        <begin position="1"/>
        <end position="19"/>
    </location>
</feature>
<dbReference type="Pfam" id="PF04681">
    <property type="entry name" value="Bys1"/>
    <property type="match status" value="1"/>
</dbReference>
<evidence type="ECO:0000256" key="1">
    <source>
        <dbReference type="SAM" id="SignalP"/>
    </source>
</evidence>
<proteinExistence type="predicted"/>
<accession>A0A6A6VB38</accession>
<dbReference type="InterPro" id="IPR037176">
    <property type="entry name" value="Osmotin/thaumatin-like_sf"/>
</dbReference>
<dbReference type="EMBL" id="MU006578">
    <property type="protein sequence ID" value="KAF2746357.1"/>
    <property type="molecule type" value="Genomic_DNA"/>
</dbReference>
<dbReference type="PANTHER" id="PTHR36195:SF4">
    <property type="entry name" value="DOMAIN PROTEIN, PUTATIVE (AFU_ORTHOLOGUE AFUA_5G01990)-RELATED"/>
    <property type="match status" value="1"/>
</dbReference>
<dbReference type="PANTHER" id="PTHR36195">
    <property type="entry name" value="DOMAIN PROTEIN, PUTATIVE (AFU_ORTHOLOGUE AFUA_5G01990)-RELATED-RELATED"/>
    <property type="match status" value="1"/>
</dbReference>
<dbReference type="SUPFAM" id="SSF49870">
    <property type="entry name" value="Osmotin, thaumatin-like protein"/>
    <property type="match status" value="1"/>
</dbReference>